<feature type="region of interest" description="Disordered" evidence="1">
    <location>
        <begin position="1"/>
        <end position="22"/>
    </location>
</feature>
<keyword evidence="3" id="KW-1185">Reference proteome</keyword>
<evidence type="ECO:0000313" key="2">
    <source>
        <dbReference type="EMBL" id="MBB5127423.1"/>
    </source>
</evidence>
<name>A0A7W8BSQ4_9ACTN</name>
<dbReference type="EMBL" id="JACHJE010000009">
    <property type="protein sequence ID" value="MBB5127423.1"/>
    <property type="molecule type" value="Genomic_DNA"/>
</dbReference>
<protein>
    <submittedName>
        <fullName evidence="2">Uncharacterized protein</fullName>
    </submittedName>
</protein>
<proteinExistence type="predicted"/>
<evidence type="ECO:0000256" key="1">
    <source>
        <dbReference type="SAM" id="MobiDB-lite"/>
    </source>
</evidence>
<gene>
    <name evidence="2" type="ORF">FHS32_004171</name>
</gene>
<dbReference type="Proteomes" id="UP000568022">
    <property type="component" value="Unassembled WGS sequence"/>
</dbReference>
<sequence length="37" mass="4048">MRDIGPPSLTDGRRGTDRPQVLGHVREFLTEAVLADA</sequence>
<organism evidence="2 3">
    <name type="scientific">Streptomyces griseoloalbus</name>
    <dbReference type="NCBI Taxonomy" id="67303"/>
    <lineage>
        <taxon>Bacteria</taxon>
        <taxon>Bacillati</taxon>
        <taxon>Actinomycetota</taxon>
        <taxon>Actinomycetes</taxon>
        <taxon>Kitasatosporales</taxon>
        <taxon>Streptomycetaceae</taxon>
        <taxon>Streptomyces</taxon>
    </lineage>
</organism>
<dbReference type="AlphaFoldDB" id="A0A7W8BSQ4"/>
<reference evidence="2 3" key="1">
    <citation type="submission" date="2020-08" db="EMBL/GenBank/DDBJ databases">
        <title>Genomic Encyclopedia of Type Strains, Phase III (KMG-III): the genomes of soil and plant-associated and newly described type strains.</title>
        <authorList>
            <person name="Whitman W."/>
        </authorList>
    </citation>
    <scope>NUCLEOTIDE SEQUENCE [LARGE SCALE GENOMIC DNA]</scope>
    <source>
        <strain evidence="2 3">CECT 3226</strain>
    </source>
</reference>
<comment type="caution">
    <text evidence="2">The sequence shown here is derived from an EMBL/GenBank/DDBJ whole genome shotgun (WGS) entry which is preliminary data.</text>
</comment>
<accession>A0A7W8BSQ4</accession>
<evidence type="ECO:0000313" key="3">
    <source>
        <dbReference type="Proteomes" id="UP000568022"/>
    </source>
</evidence>